<evidence type="ECO:0008006" key="3">
    <source>
        <dbReference type="Google" id="ProtNLM"/>
    </source>
</evidence>
<name>A0A5P1FD57_ASPOF</name>
<dbReference type="AlphaFoldDB" id="A0A5P1FD57"/>
<protein>
    <recommendedName>
        <fullName evidence="3">RRM domain-containing protein</fullName>
    </recommendedName>
</protein>
<reference evidence="2" key="1">
    <citation type="journal article" date="2017" name="Nat. Commun.">
        <title>The asparagus genome sheds light on the origin and evolution of a young Y chromosome.</title>
        <authorList>
            <person name="Harkess A."/>
            <person name="Zhou J."/>
            <person name="Xu C."/>
            <person name="Bowers J.E."/>
            <person name="Van der Hulst R."/>
            <person name="Ayyampalayam S."/>
            <person name="Mercati F."/>
            <person name="Riccardi P."/>
            <person name="McKain M.R."/>
            <person name="Kakrana A."/>
            <person name="Tang H."/>
            <person name="Ray J."/>
            <person name="Groenendijk J."/>
            <person name="Arikit S."/>
            <person name="Mathioni S.M."/>
            <person name="Nakano M."/>
            <person name="Shan H."/>
            <person name="Telgmann-Rauber A."/>
            <person name="Kanno A."/>
            <person name="Yue Z."/>
            <person name="Chen H."/>
            <person name="Li W."/>
            <person name="Chen Y."/>
            <person name="Xu X."/>
            <person name="Zhang Y."/>
            <person name="Luo S."/>
            <person name="Chen H."/>
            <person name="Gao J."/>
            <person name="Mao Z."/>
            <person name="Pires J.C."/>
            <person name="Luo M."/>
            <person name="Kudrna D."/>
            <person name="Wing R.A."/>
            <person name="Meyers B.C."/>
            <person name="Yi K."/>
            <person name="Kong H."/>
            <person name="Lavrijsen P."/>
            <person name="Sunseri F."/>
            <person name="Falavigna A."/>
            <person name="Ye Y."/>
            <person name="Leebens-Mack J.H."/>
            <person name="Chen G."/>
        </authorList>
    </citation>
    <scope>NUCLEOTIDE SEQUENCE [LARGE SCALE GENOMIC DNA]</scope>
    <source>
        <strain evidence="2">cv. DH0086</strain>
    </source>
</reference>
<dbReference type="EMBL" id="CM007383">
    <property type="protein sequence ID" value="ONK76335.1"/>
    <property type="molecule type" value="Genomic_DNA"/>
</dbReference>
<proteinExistence type="predicted"/>
<dbReference type="Gramene" id="ONK76335">
    <property type="protein sequence ID" value="ONK76335"/>
    <property type="gene ID" value="A4U43_C03F26520"/>
</dbReference>
<accession>A0A5P1FD57</accession>
<gene>
    <name evidence="1" type="ORF">A4U43_C03F26520</name>
</gene>
<keyword evidence="2" id="KW-1185">Reference proteome</keyword>
<dbReference type="PANTHER" id="PTHR12484">
    <property type="entry name" value="B-LYMPHOCYTE ANTIGEN-RELATED"/>
    <property type="match status" value="1"/>
</dbReference>
<evidence type="ECO:0000313" key="2">
    <source>
        <dbReference type="Proteomes" id="UP000243459"/>
    </source>
</evidence>
<dbReference type="OMA" id="NAQYEPV"/>
<dbReference type="Pfam" id="PF25015">
    <property type="entry name" value="RBD_AKAP-17A"/>
    <property type="match status" value="1"/>
</dbReference>
<dbReference type="InterPro" id="IPR056852">
    <property type="entry name" value="AK17A/B"/>
</dbReference>
<organism evidence="1 2">
    <name type="scientific">Asparagus officinalis</name>
    <name type="common">Garden asparagus</name>
    <dbReference type="NCBI Taxonomy" id="4686"/>
    <lineage>
        <taxon>Eukaryota</taxon>
        <taxon>Viridiplantae</taxon>
        <taxon>Streptophyta</taxon>
        <taxon>Embryophyta</taxon>
        <taxon>Tracheophyta</taxon>
        <taxon>Spermatophyta</taxon>
        <taxon>Magnoliopsida</taxon>
        <taxon>Liliopsida</taxon>
        <taxon>Asparagales</taxon>
        <taxon>Asparagaceae</taxon>
        <taxon>Asparagoideae</taxon>
        <taxon>Asparagus</taxon>
    </lineage>
</organism>
<evidence type="ECO:0000313" key="1">
    <source>
        <dbReference type="EMBL" id="ONK76335.1"/>
    </source>
</evidence>
<dbReference type="PANTHER" id="PTHR12484:SF4">
    <property type="entry name" value="A-KINASE ANCHOR PROTEIN 17A"/>
    <property type="match status" value="1"/>
</dbReference>
<dbReference type="Proteomes" id="UP000243459">
    <property type="component" value="Chromosome 3"/>
</dbReference>
<sequence>MISPIDPRDLSNGLTLFPRLKLVLIFHRSDPAVKPIDEWQIKLSLLSFLRSSPLCLSIPDENDLSIKKRPDLHKRKIEDPVAFGNLYVRDLGFLRKKRMRVWVEEESNDEEMILKRFLEWREDVLRQLGGVELNIQGVGFDMTAELPKEEDFEGMKRSWEDFYRNSLRGVTRRPDTIIVKGVPSRWFAEPRVSSKPSMLVTHTIFSVLGKIRKLNVAEDDDLGTNSGENKGDIVSGLTCKAWVQFESYDDFYNAFKALCGCSMQKEGSRLKVDYEVSWDRDGFFENQRSSTRSHIQERAVRLPVSSRYTRDEAPRHQSQTIHSVADVPWPKRFRE</sequence>